<comment type="caution">
    <text evidence="5">The sequence shown here is derived from an EMBL/GenBank/DDBJ whole genome shotgun (WGS) entry which is preliminary data.</text>
</comment>
<keyword evidence="4" id="KW-1133">Transmembrane helix</keyword>
<sequence>MIIDTVLGRLLCLSVPMALALLLGLVSIFWIATSGYSYFFHPYADIPGPFWAKLSRFWLVREVLRGNIHAVNAGFTKTDFYTPFAPHLSPHEDLFTQRDEKVHAQRRRFVNNLYSLSSILESEPHVDACTTSFKSRLDEFAARGDTFDLGLWLQMYAFDVIGELFYGKQFGFMETRHDYEGYIESLDTLLPAVATSCVLPSYIRPLQVLGHLLPPLHKALKGYDDIVVAAKQAVTRRQGQVEKGSVERSDLLDKLFDIAASKDGFTLADVATEAWVSLFAGSDTTAIAMRAIMFNVIRNQKVYEKLMAEIDQAAAEGRLSNPVKYSEAIRLPYFIACCKKGFRIHPSIGMSMPRHVPPPGINIAGRFFPGGSRVGMSANVIHFDTNIFGADADCYNRVRTCWNVT</sequence>
<organism evidence="5 6">
    <name type="scientific">Fusarium gaditjirri</name>
    <dbReference type="NCBI Taxonomy" id="282569"/>
    <lineage>
        <taxon>Eukaryota</taxon>
        <taxon>Fungi</taxon>
        <taxon>Dikarya</taxon>
        <taxon>Ascomycota</taxon>
        <taxon>Pezizomycotina</taxon>
        <taxon>Sordariomycetes</taxon>
        <taxon>Hypocreomycetidae</taxon>
        <taxon>Hypocreales</taxon>
        <taxon>Nectriaceae</taxon>
        <taxon>Fusarium</taxon>
        <taxon>Fusarium nisikadoi species complex</taxon>
    </lineage>
</organism>
<keyword evidence="4" id="KW-0472">Membrane</keyword>
<dbReference type="Pfam" id="PF00067">
    <property type="entry name" value="p450"/>
    <property type="match status" value="1"/>
</dbReference>
<evidence type="ECO:0000256" key="3">
    <source>
        <dbReference type="ARBA" id="ARBA00023004"/>
    </source>
</evidence>
<dbReference type="InterPro" id="IPR050121">
    <property type="entry name" value="Cytochrome_P450_monoxygenase"/>
</dbReference>
<evidence type="ECO:0000313" key="6">
    <source>
        <dbReference type="Proteomes" id="UP000604273"/>
    </source>
</evidence>
<dbReference type="InterPro" id="IPR001128">
    <property type="entry name" value="Cyt_P450"/>
</dbReference>
<dbReference type="OrthoDB" id="3934656at2759"/>
<dbReference type="AlphaFoldDB" id="A0A8H4TJ03"/>
<dbReference type="Proteomes" id="UP000604273">
    <property type="component" value="Unassembled WGS sequence"/>
</dbReference>
<accession>A0A8H4TJ03</accession>
<evidence type="ECO:0000256" key="4">
    <source>
        <dbReference type="SAM" id="Phobius"/>
    </source>
</evidence>
<dbReference type="GO" id="GO:0016705">
    <property type="term" value="F:oxidoreductase activity, acting on paired donors, with incorporation or reduction of molecular oxygen"/>
    <property type="evidence" value="ECO:0007669"/>
    <property type="project" value="InterPro"/>
</dbReference>
<evidence type="ECO:0000313" key="5">
    <source>
        <dbReference type="EMBL" id="KAF4958664.1"/>
    </source>
</evidence>
<keyword evidence="2" id="KW-0479">Metal-binding</keyword>
<dbReference type="PANTHER" id="PTHR24305:SF229">
    <property type="entry name" value="P450, PUTATIVE (EUROFUNG)-RELATED"/>
    <property type="match status" value="1"/>
</dbReference>
<keyword evidence="3" id="KW-0408">Iron</keyword>
<evidence type="ECO:0008006" key="7">
    <source>
        <dbReference type="Google" id="ProtNLM"/>
    </source>
</evidence>
<dbReference type="SUPFAM" id="SSF48264">
    <property type="entry name" value="Cytochrome P450"/>
    <property type="match status" value="1"/>
</dbReference>
<proteinExistence type="predicted"/>
<dbReference type="GO" id="GO:0005506">
    <property type="term" value="F:iron ion binding"/>
    <property type="evidence" value="ECO:0007669"/>
    <property type="project" value="InterPro"/>
</dbReference>
<dbReference type="GO" id="GO:0004497">
    <property type="term" value="F:monooxygenase activity"/>
    <property type="evidence" value="ECO:0007669"/>
    <property type="project" value="InterPro"/>
</dbReference>
<dbReference type="CDD" id="cd11060">
    <property type="entry name" value="CYP57A1-like"/>
    <property type="match status" value="1"/>
</dbReference>
<evidence type="ECO:0000256" key="2">
    <source>
        <dbReference type="ARBA" id="ARBA00022723"/>
    </source>
</evidence>
<reference evidence="5" key="2">
    <citation type="submission" date="2020-05" db="EMBL/GenBank/DDBJ databases">
        <authorList>
            <person name="Kim H.-S."/>
            <person name="Proctor R.H."/>
            <person name="Brown D.W."/>
        </authorList>
    </citation>
    <scope>NUCLEOTIDE SEQUENCE</scope>
    <source>
        <strain evidence="5">NRRL 45417</strain>
    </source>
</reference>
<dbReference type="PANTHER" id="PTHR24305">
    <property type="entry name" value="CYTOCHROME P450"/>
    <property type="match status" value="1"/>
</dbReference>
<protein>
    <recommendedName>
        <fullName evidence="7">Pisatin demethylase</fullName>
    </recommendedName>
</protein>
<gene>
    <name evidence="5" type="ORF">FGADI_2212</name>
</gene>
<dbReference type="GO" id="GO:0020037">
    <property type="term" value="F:heme binding"/>
    <property type="evidence" value="ECO:0007669"/>
    <property type="project" value="InterPro"/>
</dbReference>
<feature type="transmembrane region" description="Helical" evidence="4">
    <location>
        <begin position="7"/>
        <end position="32"/>
    </location>
</feature>
<name>A0A8H4TJ03_9HYPO</name>
<keyword evidence="1" id="KW-0349">Heme</keyword>
<keyword evidence="6" id="KW-1185">Reference proteome</keyword>
<dbReference type="Gene3D" id="1.10.630.10">
    <property type="entry name" value="Cytochrome P450"/>
    <property type="match status" value="1"/>
</dbReference>
<dbReference type="InterPro" id="IPR036396">
    <property type="entry name" value="Cyt_P450_sf"/>
</dbReference>
<evidence type="ECO:0000256" key="1">
    <source>
        <dbReference type="ARBA" id="ARBA00022617"/>
    </source>
</evidence>
<reference evidence="5" key="1">
    <citation type="journal article" date="2020" name="BMC Genomics">
        <title>Correction to: Identification and distribution of gene clusters required for synthesis of sphingolipid metabolism inhibitors in diverse species of the filamentous fungus Fusarium.</title>
        <authorList>
            <person name="Kim H.S."/>
            <person name="Lohmar J.M."/>
            <person name="Busman M."/>
            <person name="Brown D.W."/>
            <person name="Naumann T.A."/>
            <person name="Divon H.H."/>
            <person name="Lysoe E."/>
            <person name="Uhlig S."/>
            <person name="Proctor R.H."/>
        </authorList>
    </citation>
    <scope>NUCLEOTIDE SEQUENCE</scope>
    <source>
        <strain evidence="5">NRRL 45417</strain>
    </source>
</reference>
<keyword evidence="4" id="KW-0812">Transmembrane</keyword>
<dbReference type="EMBL" id="JABFAI010000047">
    <property type="protein sequence ID" value="KAF4958664.1"/>
    <property type="molecule type" value="Genomic_DNA"/>
</dbReference>